<dbReference type="EMBL" id="GBRH01271703">
    <property type="protein sequence ID" value="JAD26192.1"/>
    <property type="molecule type" value="Transcribed_RNA"/>
</dbReference>
<evidence type="ECO:0000313" key="1">
    <source>
        <dbReference type="EMBL" id="JAD26192.1"/>
    </source>
</evidence>
<reference evidence="1" key="1">
    <citation type="submission" date="2014-09" db="EMBL/GenBank/DDBJ databases">
        <authorList>
            <person name="Magalhaes I.L.F."/>
            <person name="Oliveira U."/>
            <person name="Santos F.R."/>
            <person name="Vidigal T.H.D.A."/>
            <person name="Brescovit A.D."/>
            <person name="Santos A.J."/>
        </authorList>
    </citation>
    <scope>NUCLEOTIDE SEQUENCE</scope>
    <source>
        <tissue evidence="1">Shoot tissue taken approximately 20 cm above the soil surface</tissue>
    </source>
</reference>
<proteinExistence type="predicted"/>
<reference evidence="1" key="2">
    <citation type="journal article" date="2015" name="Data Brief">
        <title>Shoot transcriptome of the giant reed, Arundo donax.</title>
        <authorList>
            <person name="Barrero R.A."/>
            <person name="Guerrero F.D."/>
            <person name="Moolhuijzen P."/>
            <person name="Goolsby J.A."/>
            <person name="Tidwell J."/>
            <person name="Bellgard S.E."/>
            <person name="Bellgard M.I."/>
        </authorList>
    </citation>
    <scope>NUCLEOTIDE SEQUENCE</scope>
    <source>
        <tissue evidence="1">Shoot tissue taken approximately 20 cm above the soil surface</tissue>
    </source>
</reference>
<sequence>MWHFNSNRYYINQFKPIIHQPIPSNHRRHINNDNNTTSCSKCRVYVRKL</sequence>
<name>A0A0A8YUA8_ARUDO</name>
<organism evidence="1">
    <name type="scientific">Arundo donax</name>
    <name type="common">Giant reed</name>
    <name type="synonym">Donax arundinaceus</name>
    <dbReference type="NCBI Taxonomy" id="35708"/>
    <lineage>
        <taxon>Eukaryota</taxon>
        <taxon>Viridiplantae</taxon>
        <taxon>Streptophyta</taxon>
        <taxon>Embryophyta</taxon>
        <taxon>Tracheophyta</taxon>
        <taxon>Spermatophyta</taxon>
        <taxon>Magnoliopsida</taxon>
        <taxon>Liliopsida</taxon>
        <taxon>Poales</taxon>
        <taxon>Poaceae</taxon>
        <taxon>PACMAD clade</taxon>
        <taxon>Arundinoideae</taxon>
        <taxon>Arundineae</taxon>
        <taxon>Arundo</taxon>
    </lineage>
</organism>
<accession>A0A0A8YUA8</accession>
<dbReference type="AlphaFoldDB" id="A0A0A8YUA8"/>
<protein>
    <submittedName>
        <fullName evidence="1">Uncharacterized protein</fullName>
    </submittedName>
</protein>